<dbReference type="AlphaFoldDB" id="A0A0F7ZGB2"/>
<dbReference type="OrthoDB" id="4933837at2759"/>
<feature type="compositionally biased region" description="Polar residues" evidence="1">
    <location>
        <begin position="327"/>
        <end position="345"/>
    </location>
</feature>
<name>A0A0F7ZGB2_9HYPO</name>
<gene>
    <name evidence="2" type="ORF">HIM_10015</name>
</gene>
<reference evidence="2 3" key="1">
    <citation type="journal article" date="2014" name="Genome Biol. Evol.">
        <title>Comparative genomics and transcriptomics analyses reveal divergent lifestyle features of nematode endoparasitic fungus Hirsutella minnesotensis.</title>
        <authorList>
            <person name="Lai Y."/>
            <person name="Liu K."/>
            <person name="Zhang X."/>
            <person name="Zhang X."/>
            <person name="Li K."/>
            <person name="Wang N."/>
            <person name="Shu C."/>
            <person name="Wu Y."/>
            <person name="Wang C."/>
            <person name="Bushley K.E."/>
            <person name="Xiang M."/>
            <person name="Liu X."/>
        </authorList>
    </citation>
    <scope>NUCLEOTIDE SEQUENCE [LARGE SCALE GENOMIC DNA]</scope>
    <source>
        <strain evidence="2 3">3608</strain>
    </source>
</reference>
<feature type="region of interest" description="Disordered" evidence="1">
    <location>
        <begin position="322"/>
        <end position="345"/>
    </location>
</feature>
<evidence type="ECO:0000313" key="3">
    <source>
        <dbReference type="Proteomes" id="UP000054481"/>
    </source>
</evidence>
<proteinExistence type="predicted"/>
<organism evidence="2 3">
    <name type="scientific">Hirsutella minnesotensis 3608</name>
    <dbReference type="NCBI Taxonomy" id="1043627"/>
    <lineage>
        <taxon>Eukaryota</taxon>
        <taxon>Fungi</taxon>
        <taxon>Dikarya</taxon>
        <taxon>Ascomycota</taxon>
        <taxon>Pezizomycotina</taxon>
        <taxon>Sordariomycetes</taxon>
        <taxon>Hypocreomycetidae</taxon>
        <taxon>Hypocreales</taxon>
        <taxon>Ophiocordycipitaceae</taxon>
        <taxon>Hirsutella</taxon>
    </lineage>
</organism>
<dbReference type="Proteomes" id="UP000054481">
    <property type="component" value="Unassembled WGS sequence"/>
</dbReference>
<protein>
    <submittedName>
        <fullName evidence="2">Uncharacterized protein</fullName>
    </submittedName>
</protein>
<accession>A0A0F7ZGB2</accession>
<evidence type="ECO:0000313" key="2">
    <source>
        <dbReference type="EMBL" id="KJZ70586.1"/>
    </source>
</evidence>
<dbReference type="EMBL" id="KQ030617">
    <property type="protein sequence ID" value="KJZ70586.1"/>
    <property type="molecule type" value="Genomic_DNA"/>
</dbReference>
<evidence type="ECO:0000256" key="1">
    <source>
        <dbReference type="SAM" id="MobiDB-lite"/>
    </source>
</evidence>
<keyword evidence="3" id="KW-1185">Reference proteome</keyword>
<sequence>MARGNGTTVRKGKNPHGKYYKPLTNGDVIMALNTLPESQLFGVFGEGDDKPEFLRELYLPLRHLFSKTTRASQANYNRIQQISILRIPEILSSRFCQWLEDPLQFWERLLEAVPRYSDQLPKDRARIFLEGAHALESQLEIGRIFRRFVAVSAIRLFTRANPTSSARIRTKHITEFIEQVGLPRTETNIEKYGDILRRGRRITTFCQRLADNGEQNGNADIDDNILEHSCLEINDYGPLFFSDIPDSIWDSEGLHGKHGVMSIQCLQRLGIQMESEKSKAKNVAKALLDFHTSLVWTEKDPGRYTISKRGHGLQNLDASVTKRQRRQGSTVSSLESRHINSSGNSTLQSIEGIANSLATLPAPIAQTASQSGSSQVNHPSAWEAVTVSEYGTIRERLHAAQPGDLSEISLNDMSTQNIERGRLSLRTPPLPSGSANFDRSMLNMSRLNGDDNIDSASQITSPHTINEFGQANGARPTQELSLNWLESLIDNNALVSGQENRSRPIQELSLDWLDGLTGWEFPSVTENHNLFQQPDG</sequence>